<dbReference type="InterPro" id="IPR000299">
    <property type="entry name" value="FERM_domain"/>
</dbReference>
<dbReference type="InterPro" id="IPR029071">
    <property type="entry name" value="Ubiquitin-like_domsf"/>
</dbReference>
<feature type="region of interest" description="Disordered" evidence="5">
    <location>
        <begin position="1"/>
        <end position="43"/>
    </location>
</feature>
<feature type="compositionally biased region" description="Acidic residues" evidence="5">
    <location>
        <begin position="439"/>
        <end position="452"/>
    </location>
</feature>
<dbReference type="PRINTS" id="PR00935">
    <property type="entry name" value="BAND41"/>
</dbReference>
<dbReference type="InterPro" id="IPR019749">
    <property type="entry name" value="Band_41_domain"/>
</dbReference>
<keyword evidence="3" id="KW-0965">Cell junction</keyword>
<dbReference type="Gene3D" id="1.20.80.10">
    <property type="match status" value="1"/>
</dbReference>
<dbReference type="PANTHER" id="PTHR23280">
    <property type="entry name" value="4.1 G PROTEIN"/>
    <property type="match status" value="1"/>
</dbReference>
<evidence type="ECO:0000259" key="6">
    <source>
        <dbReference type="PROSITE" id="PS50057"/>
    </source>
</evidence>
<organism evidence="7 8">
    <name type="scientific">Orchesella dallaii</name>
    <dbReference type="NCBI Taxonomy" id="48710"/>
    <lineage>
        <taxon>Eukaryota</taxon>
        <taxon>Metazoa</taxon>
        <taxon>Ecdysozoa</taxon>
        <taxon>Arthropoda</taxon>
        <taxon>Hexapoda</taxon>
        <taxon>Collembola</taxon>
        <taxon>Entomobryomorpha</taxon>
        <taxon>Entomobryoidea</taxon>
        <taxon>Orchesellidae</taxon>
        <taxon>Orchesellinae</taxon>
        <taxon>Orchesella</taxon>
    </lineage>
</organism>
<feature type="compositionally biased region" description="Low complexity" evidence="5">
    <location>
        <begin position="426"/>
        <end position="438"/>
    </location>
</feature>
<feature type="compositionally biased region" description="Polar residues" evidence="5">
    <location>
        <begin position="557"/>
        <end position="567"/>
    </location>
</feature>
<dbReference type="InterPro" id="IPR011993">
    <property type="entry name" value="PH-like_dom_sf"/>
</dbReference>
<feature type="compositionally biased region" description="Basic and acidic residues" evidence="5">
    <location>
        <begin position="1104"/>
        <end position="1121"/>
    </location>
</feature>
<dbReference type="PRINTS" id="PR00661">
    <property type="entry name" value="ERMFAMILY"/>
</dbReference>
<feature type="compositionally biased region" description="Polar residues" evidence="5">
    <location>
        <begin position="881"/>
        <end position="901"/>
    </location>
</feature>
<feature type="compositionally biased region" description="Polar residues" evidence="5">
    <location>
        <begin position="618"/>
        <end position="627"/>
    </location>
</feature>
<dbReference type="Proteomes" id="UP001642540">
    <property type="component" value="Unassembled WGS sequence"/>
</dbReference>
<feature type="compositionally biased region" description="Polar residues" evidence="5">
    <location>
        <begin position="1092"/>
        <end position="1101"/>
    </location>
</feature>
<dbReference type="PROSITE" id="PS00660">
    <property type="entry name" value="FERM_1"/>
    <property type="match status" value="1"/>
</dbReference>
<dbReference type="SUPFAM" id="SSF47031">
    <property type="entry name" value="Second domain of FERM"/>
    <property type="match status" value="1"/>
</dbReference>
<feature type="compositionally biased region" description="Polar residues" evidence="5">
    <location>
        <begin position="1070"/>
        <end position="1079"/>
    </location>
</feature>
<evidence type="ECO:0000256" key="5">
    <source>
        <dbReference type="SAM" id="MobiDB-lite"/>
    </source>
</evidence>
<dbReference type="SUPFAM" id="SSF54236">
    <property type="entry name" value="Ubiquitin-like"/>
    <property type="match status" value="1"/>
</dbReference>
<dbReference type="Pfam" id="PF08736">
    <property type="entry name" value="FA"/>
    <property type="match status" value="1"/>
</dbReference>
<reference evidence="7 8" key="1">
    <citation type="submission" date="2024-08" db="EMBL/GenBank/DDBJ databases">
        <authorList>
            <person name="Cucini C."/>
            <person name="Frati F."/>
        </authorList>
    </citation>
    <scope>NUCLEOTIDE SEQUENCE [LARGE SCALE GENOMIC DNA]</scope>
</reference>
<dbReference type="SMART" id="SM01195">
    <property type="entry name" value="FA"/>
    <property type="match status" value="1"/>
</dbReference>
<dbReference type="CDD" id="cd14473">
    <property type="entry name" value="FERM_B-lobe"/>
    <property type="match status" value="1"/>
</dbReference>
<feature type="compositionally biased region" description="Basic and acidic residues" evidence="5">
    <location>
        <begin position="393"/>
        <end position="402"/>
    </location>
</feature>
<dbReference type="PROSITE" id="PS00661">
    <property type="entry name" value="FERM_2"/>
    <property type="match status" value="1"/>
</dbReference>
<dbReference type="Pfam" id="PF09380">
    <property type="entry name" value="FERM_C"/>
    <property type="match status" value="1"/>
</dbReference>
<dbReference type="CDD" id="cd13184">
    <property type="entry name" value="FERM_C_4_1_family"/>
    <property type="match status" value="1"/>
</dbReference>
<accession>A0ABP1PJE1</accession>
<dbReference type="InterPro" id="IPR035963">
    <property type="entry name" value="FERM_2"/>
</dbReference>
<evidence type="ECO:0000256" key="2">
    <source>
        <dbReference type="ARBA" id="ARBA00022025"/>
    </source>
</evidence>
<evidence type="ECO:0000256" key="4">
    <source>
        <dbReference type="ARBA" id="ARBA00043944"/>
    </source>
</evidence>
<feature type="compositionally biased region" description="Basic and acidic residues" evidence="5">
    <location>
        <begin position="415"/>
        <end position="425"/>
    </location>
</feature>
<dbReference type="InterPro" id="IPR014352">
    <property type="entry name" value="FERM/acyl-CoA-bd_prot_sf"/>
</dbReference>
<feature type="compositionally biased region" description="Polar residues" evidence="5">
    <location>
        <begin position="719"/>
        <end position="730"/>
    </location>
</feature>
<dbReference type="PROSITE" id="PS50057">
    <property type="entry name" value="FERM_3"/>
    <property type="match status" value="1"/>
</dbReference>
<feature type="domain" description="FERM" evidence="6">
    <location>
        <begin position="47"/>
        <end position="328"/>
    </location>
</feature>
<feature type="region of interest" description="Disordered" evidence="5">
    <location>
        <begin position="1172"/>
        <end position="1191"/>
    </location>
</feature>
<feature type="compositionally biased region" description="Polar residues" evidence="5">
    <location>
        <begin position="1177"/>
        <end position="1189"/>
    </location>
</feature>
<feature type="compositionally biased region" description="Polar residues" evidence="5">
    <location>
        <begin position="1122"/>
        <end position="1138"/>
    </location>
</feature>
<dbReference type="SMART" id="SM00295">
    <property type="entry name" value="B41"/>
    <property type="match status" value="1"/>
</dbReference>
<feature type="compositionally biased region" description="Polar residues" evidence="5">
    <location>
        <begin position="846"/>
        <end position="866"/>
    </location>
</feature>
<dbReference type="Gene3D" id="2.30.29.30">
    <property type="entry name" value="Pleckstrin-homology domain (PH domain)/Phosphotyrosine-binding domain (PTB)"/>
    <property type="match status" value="1"/>
</dbReference>
<dbReference type="InterPro" id="IPR018980">
    <property type="entry name" value="FERM_PH-like_C"/>
</dbReference>
<proteinExistence type="predicted"/>
<dbReference type="InterPro" id="IPR019748">
    <property type="entry name" value="FERM_central"/>
</dbReference>
<dbReference type="Pfam" id="PF09379">
    <property type="entry name" value="FERM_N"/>
    <property type="match status" value="1"/>
</dbReference>
<comment type="subcellular location">
    <subcellularLocation>
        <location evidence="1">Cell junction</location>
        <location evidence="1">Adherens junction</location>
    </subcellularLocation>
    <subcellularLocation>
        <location evidence="4">Cell projection</location>
        <location evidence="4">Rhabdomere</location>
    </subcellularLocation>
</comment>
<evidence type="ECO:0000256" key="3">
    <source>
        <dbReference type="ARBA" id="ARBA00022949"/>
    </source>
</evidence>
<feature type="region of interest" description="Disordered" evidence="5">
    <location>
        <begin position="393"/>
        <end position="1026"/>
    </location>
</feature>
<feature type="compositionally biased region" description="Polar residues" evidence="5">
    <location>
        <begin position="693"/>
        <end position="704"/>
    </location>
</feature>
<feature type="region of interest" description="Disordered" evidence="5">
    <location>
        <begin position="1056"/>
        <end position="1167"/>
    </location>
</feature>
<evidence type="ECO:0000256" key="1">
    <source>
        <dbReference type="ARBA" id="ARBA00004536"/>
    </source>
</evidence>
<evidence type="ECO:0000313" key="7">
    <source>
        <dbReference type="EMBL" id="CAL8069280.1"/>
    </source>
</evidence>
<protein>
    <recommendedName>
        <fullName evidence="2">Moesin/ezrin/radixin homolog 1</fullName>
    </recommendedName>
</protein>
<dbReference type="InterPro" id="IPR000798">
    <property type="entry name" value="Ez/rad/moesin-like"/>
</dbReference>
<name>A0ABP1PJE1_9HEXA</name>
<keyword evidence="8" id="KW-1185">Reference proteome</keyword>
<feature type="compositionally biased region" description="Basic and acidic residues" evidence="5">
    <location>
        <begin position="596"/>
        <end position="612"/>
    </location>
</feature>
<dbReference type="EMBL" id="CAXLJM020000004">
    <property type="protein sequence ID" value="CAL8069280.1"/>
    <property type="molecule type" value="Genomic_DNA"/>
</dbReference>
<sequence length="1235" mass="136084">MPEAKGKENIVPSSPRGVGAPENGALPDSPNTNGTGKNAKRSKGKMAIAKVHLLDGTVWDCPIDRKAKGQELFEKVCEYINLAEKDYFGLNLIDRHGYTVWVENEKRISKQIKNEPWEVNFQVKFYPPEPAQLHEDITRYHLCLQVRNDILTEKLPCSFVTHALLGSFLVQSELGDYDPEEHRSHYLRDFKFAPNQTPELETKVMELHRTHKGQTPAEAELNYLENAKKLAMYGVSLHPAKDSDGLDIKLGVCASGLTVYRDRLRINRFAWPKILKISYKRQHFYIKVRPGEFEQYEPTVVFKLTNRRSAKLCWKTCVEHHTFFRLMAPEQPTKSGFFPRFGSKFRYSGRTFYETKNATIDRVAPKFERSLSGRNITSRSMDALGARHSSMEDLEAGKRHTLVDQVPSGTMTPDPTKDEKKKDKLGQYGSMEGSSSSSDEGEYETKDEDSLVEEVKQSSSEAADERREQVRAKKPIGGVAVLPPISFTKEKKDASKGIPESIQEQPPPPPPEKKKRKEKEPVALTADMTNGANDVTPSKKKTGGLFSGGFFGRKHVNGNTTDGSDSPVSPDRTLSPLSSPSVDQDRSVGSPGQIEYTKEYEYDEKLNDDGKKGRLPGVTSQAFSYEKSQSPTSDSFSSPESYDKSPGIRKAKGRAFNYAPGDLEKVAEEADKRKKALQDMSLGAGDTGLERSPIQTSTPASTFIATPEKDKGFDVENFGNDNKFLSDSIKQAQQEHQQQQQDLQQQYQQQQRNLQQQVEQQQRNLQLQADQQQQQYQQQLGKLQPELRTPSPHLYSPRPWSAASSASATGGSYRLGDTSSNITYNRGDSGAVSPVSGDGDRKTPTKGRSSIFSQPGYTTSFLNKSGSPALGNEGGMGYQNRLFQESPNSRPGPMSTSTPMTRETGGGPGTQPRDNSTFSYATPVRPFQQSESMITHPGTIHSQAYSPGDASQKLEKTGEFLGSLSSSESEDDSFHSSSSSDYEENKVPETADLEEPTADIRRGSSKRKGKGKKNSFKGAISSTTPQIAGVTPKIVKTTTKQTVVKDDKGIRQDVHERVEDLTPGGGGIISVSSTTNQAEAQEGSVDSIPRIQATQVKTRMATSVEDKEKNATTSQIEEKTFTHTTSTSANRTEQTVVTQEVRATATTLTSDQGQTVMSSSVGEPPIVKTESVKYDPSTYSPGTQAQPTTHVPVVQTETRKVAVQSDDGSYVASGEIVSSQTISSKVRTVETVTVS</sequence>
<feature type="compositionally biased region" description="Polar residues" evidence="5">
    <location>
        <begin position="527"/>
        <end position="536"/>
    </location>
</feature>
<comment type="caution">
    <text evidence="7">The sequence shown here is derived from an EMBL/GenBank/DDBJ whole genome shotgun (WGS) entry which is preliminary data.</text>
</comment>
<dbReference type="SMART" id="SM01196">
    <property type="entry name" value="FERM_C"/>
    <property type="match status" value="1"/>
</dbReference>
<dbReference type="Gene3D" id="3.10.20.90">
    <property type="entry name" value="Phosphatidylinositol 3-kinase Catalytic Subunit, Chain A, domain 1"/>
    <property type="match status" value="1"/>
</dbReference>
<dbReference type="InterPro" id="IPR018979">
    <property type="entry name" value="FERM_N"/>
</dbReference>
<feature type="compositionally biased region" description="Low complexity" evidence="5">
    <location>
        <begin position="628"/>
        <end position="640"/>
    </location>
</feature>
<feature type="compositionally biased region" description="Basic residues" evidence="5">
    <location>
        <begin position="1003"/>
        <end position="1015"/>
    </location>
</feature>
<dbReference type="PANTHER" id="PTHR23280:SF21">
    <property type="entry name" value="PROTEIN 4.1 HOMOLOG"/>
    <property type="match status" value="1"/>
</dbReference>
<dbReference type="Pfam" id="PF00373">
    <property type="entry name" value="FERM_M"/>
    <property type="match status" value="1"/>
</dbReference>
<evidence type="ECO:0000313" key="8">
    <source>
        <dbReference type="Proteomes" id="UP001642540"/>
    </source>
</evidence>
<gene>
    <name evidence="7" type="ORF">ODALV1_LOCUS688</name>
</gene>
<feature type="compositionally biased region" description="Polar residues" evidence="5">
    <location>
        <begin position="1144"/>
        <end position="1161"/>
    </location>
</feature>
<feature type="compositionally biased region" description="Low complexity" evidence="5">
    <location>
        <begin position="731"/>
        <end position="780"/>
    </location>
</feature>
<feature type="compositionally biased region" description="Basic and acidic residues" evidence="5">
    <location>
        <begin position="662"/>
        <end position="672"/>
    </location>
</feature>
<dbReference type="InterPro" id="IPR014847">
    <property type="entry name" value="FA"/>
</dbReference>
<feature type="compositionally biased region" description="Polar residues" evidence="5">
    <location>
        <begin position="817"/>
        <end position="826"/>
    </location>
</feature>
<dbReference type="SUPFAM" id="SSF50729">
    <property type="entry name" value="PH domain-like"/>
    <property type="match status" value="1"/>
</dbReference>
<dbReference type="InterPro" id="IPR019747">
    <property type="entry name" value="FERM_CS"/>
</dbReference>